<organism evidence="1 2">
    <name type="scientific">Dryococelus australis</name>
    <dbReference type="NCBI Taxonomy" id="614101"/>
    <lineage>
        <taxon>Eukaryota</taxon>
        <taxon>Metazoa</taxon>
        <taxon>Ecdysozoa</taxon>
        <taxon>Arthropoda</taxon>
        <taxon>Hexapoda</taxon>
        <taxon>Insecta</taxon>
        <taxon>Pterygota</taxon>
        <taxon>Neoptera</taxon>
        <taxon>Polyneoptera</taxon>
        <taxon>Phasmatodea</taxon>
        <taxon>Verophasmatodea</taxon>
        <taxon>Anareolatae</taxon>
        <taxon>Phasmatidae</taxon>
        <taxon>Eurycanthinae</taxon>
        <taxon>Dryococelus</taxon>
    </lineage>
</organism>
<evidence type="ECO:0000313" key="1">
    <source>
        <dbReference type="EMBL" id="KAJ8872128.1"/>
    </source>
</evidence>
<dbReference type="EMBL" id="JARBHB010000011">
    <property type="protein sequence ID" value="KAJ8872128.1"/>
    <property type="molecule type" value="Genomic_DNA"/>
</dbReference>
<keyword evidence="2" id="KW-1185">Reference proteome</keyword>
<protein>
    <submittedName>
        <fullName evidence="1">Uncharacterized protein</fullName>
    </submittedName>
</protein>
<comment type="caution">
    <text evidence="1">The sequence shown here is derived from an EMBL/GenBank/DDBJ whole genome shotgun (WGS) entry which is preliminary data.</text>
</comment>
<proteinExistence type="predicted"/>
<evidence type="ECO:0000313" key="2">
    <source>
        <dbReference type="Proteomes" id="UP001159363"/>
    </source>
</evidence>
<reference evidence="1 2" key="1">
    <citation type="submission" date="2023-02" db="EMBL/GenBank/DDBJ databases">
        <title>LHISI_Scaffold_Assembly.</title>
        <authorList>
            <person name="Stuart O.P."/>
            <person name="Cleave R."/>
            <person name="Magrath M.J.L."/>
            <person name="Mikheyev A.S."/>
        </authorList>
    </citation>
    <scope>NUCLEOTIDE SEQUENCE [LARGE SCALE GENOMIC DNA]</scope>
    <source>
        <strain evidence="1">Daus_M_001</strain>
        <tissue evidence="1">Leg muscle</tissue>
    </source>
</reference>
<name>A0ABQ9GJC4_9NEOP</name>
<gene>
    <name evidence="1" type="ORF">PR048_025730</name>
</gene>
<sequence length="186" mass="20461">MKTQEQTWQAMRRSCLDIIFVVQAKDDAGILIVTTALDIELSGNPAILVGINTDLLEQINGNVKTLHPSMNKTYVKLYDIDAIQKNIGDMQNAFLFAHAATGSDKTSAIYGKGKIKAYKLFQKSVNLRSKVVNIFNSPTSHPEEVASTGERCVQALYPGGVKFNNIDDLQLHLYICTVARQALTAS</sequence>
<accession>A0ABQ9GJC4</accession>
<dbReference type="Proteomes" id="UP001159363">
    <property type="component" value="Chromosome 10"/>
</dbReference>